<dbReference type="Proteomes" id="UP000282837">
    <property type="component" value="Unassembled WGS sequence"/>
</dbReference>
<sequence>MSYAVSATTPTGSVNVHSSSAATIRQALTDARSQGAQSVSLTQDGKVIDESQIGKLTQTLLTGVSTLKTA</sequence>
<dbReference type="RefSeq" id="WP_127705986.1">
    <property type="nucleotide sequence ID" value="NZ_SACO01000002.1"/>
</dbReference>
<evidence type="ECO:0000313" key="1">
    <source>
        <dbReference type="EMBL" id="RVU06888.1"/>
    </source>
</evidence>
<name>A0A437NAE5_9SPHN</name>
<proteinExistence type="predicted"/>
<comment type="caution">
    <text evidence="1">The sequence shown here is derived from an EMBL/GenBank/DDBJ whole genome shotgun (WGS) entry which is preliminary data.</text>
</comment>
<dbReference type="AlphaFoldDB" id="A0A437NAE5"/>
<dbReference type="OrthoDB" id="9976375at2"/>
<reference evidence="1 2" key="1">
    <citation type="submission" date="2019-01" db="EMBL/GenBank/DDBJ databases">
        <authorList>
            <person name="Chen W.-M."/>
        </authorList>
    </citation>
    <scope>NUCLEOTIDE SEQUENCE [LARGE SCALE GENOMIC DNA]</scope>
    <source>
        <strain evidence="1 2">FSY-9</strain>
    </source>
</reference>
<protein>
    <submittedName>
        <fullName evidence="1">Uncharacterized protein</fullName>
    </submittedName>
</protein>
<accession>A0A437NAE5</accession>
<gene>
    <name evidence="1" type="ORF">EOE18_02690</name>
</gene>
<dbReference type="EMBL" id="SACO01000002">
    <property type="protein sequence ID" value="RVU06888.1"/>
    <property type="molecule type" value="Genomic_DNA"/>
</dbReference>
<evidence type="ECO:0000313" key="2">
    <source>
        <dbReference type="Proteomes" id="UP000282837"/>
    </source>
</evidence>
<organism evidence="1 2">
    <name type="scientific">Novosphingobium umbonatum</name>
    <dbReference type="NCBI Taxonomy" id="1908524"/>
    <lineage>
        <taxon>Bacteria</taxon>
        <taxon>Pseudomonadati</taxon>
        <taxon>Pseudomonadota</taxon>
        <taxon>Alphaproteobacteria</taxon>
        <taxon>Sphingomonadales</taxon>
        <taxon>Sphingomonadaceae</taxon>
        <taxon>Novosphingobium</taxon>
    </lineage>
</organism>
<keyword evidence="2" id="KW-1185">Reference proteome</keyword>